<keyword evidence="1" id="KW-0472">Membrane</keyword>
<dbReference type="AlphaFoldDB" id="A0A2I1GA87"/>
<comment type="caution">
    <text evidence="2">The sequence shown here is derived from an EMBL/GenBank/DDBJ whole genome shotgun (WGS) entry which is preliminary data.</text>
</comment>
<keyword evidence="3" id="KW-1185">Reference proteome</keyword>
<gene>
    <name evidence="2" type="ORF">RhiirA4_457477</name>
</gene>
<evidence type="ECO:0000313" key="2">
    <source>
        <dbReference type="EMBL" id="PKY43481.1"/>
    </source>
</evidence>
<proteinExistence type="predicted"/>
<dbReference type="VEuPathDB" id="FungiDB:RhiirA1_457657"/>
<feature type="transmembrane region" description="Helical" evidence="1">
    <location>
        <begin position="7"/>
        <end position="28"/>
    </location>
</feature>
<accession>A0A2I1GA87</accession>
<reference evidence="2 3" key="1">
    <citation type="submission" date="2015-10" db="EMBL/GenBank/DDBJ databases">
        <title>Genome analyses suggest a sexual origin of heterokaryosis in a supposedly ancient asexual fungus.</title>
        <authorList>
            <person name="Ropars J."/>
            <person name="Sedzielewska K."/>
            <person name="Noel J."/>
            <person name="Charron P."/>
            <person name="Farinelli L."/>
            <person name="Marton T."/>
            <person name="Kruger M."/>
            <person name="Pelin A."/>
            <person name="Brachmann A."/>
            <person name="Corradi N."/>
        </authorList>
    </citation>
    <scope>NUCLEOTIDE SEQUENCE [LARGE SCALE GENOMIC DNA]</scope>
    <source>
        <strain evidence="2 3">A4</strain>
    </source>
</reference>
<sequence length="265" mass="31536">MKKFINFIKFIKFFILIIFLWNIIIYLIHFNEEKIIINSKSKTLIDDNEINQKYCGINKECKFLFAYHVPEQETSANFHFYSFIQLAELLNRTIILVNVQHSRLSSCNKFPFNFYYNVNEIKKMFPNVNFITQQNFLNWTKERYNKPITIHKYIKQEGNPLILNTNHLELKKECLDQFDLKFNNNDDLIINNKTTINLGPKDVWRTYSNNILMIDNLIKLLNVKEEVLLIRHLLPVPLFPSKGSVKKLPYANHLIEGTNHASDQF</sequence>
<dbReference type="VEuPathDB" id="FungiDB:FUN_014858"/>
<keyword evidence="1" id="KW-1133">Transmembrane helix</keyword>
<organism evidence="2 3">
    <name type="scientific">Rhizophagus irregularis</name>
    <dbReference type="NCBI Taxonomy" id="588596"/>
    <lineage>
        <taxon>Eukaryota</taxon>
        <taxon>Fungi</taxon>
        <taxon>Fungi incertae sedis</taxon>
        <taxon>Mucoromycota</taxon>
        <taxon>Glomeromycotina</taxon>
        <taxon>Glomeromycetes</taxon>
        <taxon>Glomerales</taxon>
        <taxon>Glomeraceae</taxon>
        <taxon>Rhizophagus</taxon>
    </lineage>
</organism>
<name>A0A2I1GA87_9GLOM</name>
<dbReference type="OrthoDB" id="2020419at2759"/>
<protein>
    <submittedName>
        <fullName evidence="2">Uncharacterized protein</fullName>
    </submittedName>
</protein>
<evidence type="ECO:0000313" key="3">
    <source>
        <dbReference type="Proteomes" id="UP000234323"/>
    </source>
</evidence>
<dbReference type="Proteomes" id="UP000234323">
    <property type="component" value="Unassembled WGS sequence"/>
</dbReference>
<dbReference type="EMBL" id="LLXI01000257">
    <property type="protein sequence ID" value="PKY43481.1"/>
    <property type="molecule type" value="Genomic_DNA"/>
</dbReference>
<keyword evidence="1" id="KW-0812">Transmembrane</keyword>
<evidence type="ECO:0000256" key="1">
    <source>
        <dbReference type="SAM" id="Phobius"/>
    </source>
</evidence>
<dbReference type="VEuPathDB" id="FungiDB:RhiirFUN_010589"/>